<evidence type="ECO:0000259" key="1">
    <source>
        <dbReference type="Pfam" id="PF00206"/>
    </source>
</evidence>
<reference evidence="2 3" key="1">
    <citation type="submission" date="2018-06" db="EMBL/GenBank/DDBJ databases">
        <authorList>
            <consortium name="Pathogen Informatics"/>
            <person name="Doyle S."/>
        </authorList>
    </citation>
    <scope>NUCLEOTIDE SEQUENCE [LARGE SCALE GENOMIC DNA]</scope>
    <source>
        <strain evidence="2 3">NCTC11112</strain>
    </source>
</reference>
<dbReference type="AlphaFoldDB" id="A0A376MP34"/>
<keyword evidence="2" id="KW-0456">Lyase</keyword>
<proteinExistence type="predicted"/>
<gene>
    <name evidence="2" type="primary">aspA_3</name>
    <name evidence="2" type="ORF">NCTC11112_02714</name>
</gene>
<name>A0A376MP34_ECOLX</name>
<organism evidence="2 3">
    <name type="scientific">Escherichia coli</name>
    <dbReference type="NCBI Taxonomy" id="562"/>
    <lineage>
        <taxon>Bacteria</taxon>
        <taxon>Pseudomonadati</taxon>
        <taxon>Pseudomonadota</taxon>
        <taxon>Gammaproteobacteria</taxon>
        <taxon>Enterobacterales</taxon>
        <taxon>Enterobacteriaceae</taxon>
        <taxon>Escherichia</taxon>
    </lineage>
</organism>
<dbReference type="Proteomes" id="UP000254817">
    <property type="component" value="Unassembled WGS sequence"/>
</dbReference>
<dbReference type="Gene3D" id="1.20.200.10">
    <property type="entry name" value="Fumarase/aspartase (Central domain)"/>
    <property type="match status" value="1"/>
</dbReference>
<protein>
    <submittedName>
        <fullName evidence="2">Aspartate ammonia-lyase</fullName>
        <ecNumber evidence="2">4.3.1.1</ecNumber>
    </submittedName>
</protein>
<dbReference type="Pfam" id="PF00206">
    <property type="entry name" value="Lyase_1"/>
    <property type="match status" value="1"/>
</dbReference>
<dbReference type="PANTHER" id="PTHR42696:SF2">
    <property type="entry name" value="ASPARTATE AMMONIA-LYASE"/>
    <property type="match status" value="1"/>
</dbReference>
<accession>A0A376MP34</accession>
<dbReference type="SUPFAM" id="SSF48557">
    <property type="entry name" value="L-aspartase-like"/>
    <property type="match status" value="1"/>
</dbReference>
<feature type="domain" description="Fumarate lyase N-terminal" evidence="1">
    <location>
        <begin position="14"/>
        <end position="107"/>
    </location>
</feature>
<evidence type="ECO:0000313" key="2">
    <source>
        <dbReference type="EMBL" id="STG52218.1"/>
    </source>
</evidence>
<dbReference type="GO" id="GO:0008797">
    <property type="term" value="F:aspartate ammonia-lyase activity"/>
    <property type="evidence" value="ECO:0007669"/>
    <property type="project" value="UniProtKB-EC"/>
</dbReference>
<dbReference type="EC" id="4.3.1.1" evidence="2"/>
<dbReference type="InterPro" id="IPR051546">
    <property type="entry name" value="Aspartate_Ammonia-Lyase"/>
</dbReference>
<sequence>MLINVSPLTTPTDGFRIAVYSSLIKLVDAINQLREGFERKAVEFQDILKMGRTQLQDAVPMTLGQDSRFQHPAERRSEKYPNVPLKLLLEVNLGATAIGTGLNTPKSTLRWQ</sequence>
<dbReference type="GO" id="GO:0005829">
    <property type="term" value="C:cytosol"/>
    <property type="evidence" value="ECO:0007669"/>
    <property type="project" value="TreeGrafter"/>
</dbReference>
<evidence type="ECO:0000313" key="3">
    <source>
        <dbReference type="Proteomes" id="UP000254817"/>
    </source>
</evidence>
<dbReference type="GO" id="GO:0006531">
    <property type="term" value="P:aspartate metabolic process"/>
    <property type="evidence" value="ECO:0007669"/>
    <property type="project" value="TreeGrafter"/>
</dbReference>
<dbReference type="InterPro" id="IPR022761">
    <property type="entry name" value="Fumarate_lyase_N"/>
</dbReference>
<dbReference type="PANTHER" id="PTHR42696">
    <property type="entry name" value="ASPARTATE AMMONIA-LYASE"/>
    <property type="match status" value="1"/>
</dbReference>
<dbReference type="EMBL" id="UGAW01000001">
    <property type="protein sequence ID" value="STG52218.1"/>
    <property type="molecule type" value="Genomic_DNA"/>
</dbReference>
<dbReference type="InterPro" id="IPR008948">
    <property type="entry name" value="L-Aspartase-like"/>
</dbReference>